<dbReference type="Pfam" id="PF09814">
    <property type="entry name" value="HECT_2"/>
    <property type="match status" value="1"/>
</dbReference>
<accession>A0A2H9TKN1</accession>
<name>A0A2H9TKN1_9FUNG</name>
<sequence>MTLDSDEWDWVAHFLPNLNRLAVISKPDSTTPQEFTQLVKPSTVEIRNEREHWTCRNVNIPKLHVERLPVRLASNVDSLECHSCKTTVSKGVLQVKELPGNYWMDLIDCWSCHQSEFAVVTEKLAFSQDGHEILPKTGQILHRGMFLLASLQDLAPCACLTEDGQLVTLAGAQEPTHIKIPLCSLNLCTETDSSSFVRLVSAELYDAMESTGSALFAISSGPQSDAILLTVLSWNSKFYLGSGWRSGMIVQKESKSHDDSAVSFIWSASLVERLKICLTKGFALAERFEFSAPTSIILE</sequence>
<evidence type="ECO:0000313" key="2">
    <source>
        <dbReference type="Proteomes" id="UP000240830"/>
    </source>
</evidence>
<gene>
    <name evidence="1" type="ORF">PSACC_01848</name>
</gene>
<dbReference type="OrthoDB" id="66510at2759"/>
<dbReference type="InterPro" id="IPR019193">
    <property type="entry name" value="UBQ-conj_enz_E2-bd_prot"/>
</dbReference>
<dbReference type="Proteomes" id="UP000240830">
    <property type="component" value="Unassembled WGS sequence"/>
</dbReference>
<dbReference type="EMBL" id="MTSL01000129">
    <property type="protein sequence ID" value="PJF18306.1"/>
    <property type="molecule type" value="Genomic_DNA"/>
</dbReference>
<proteinExistence type="predicted"/>
<keyword evidence="2" id="KW-1185">Reference proteome</keyword>
<organism evidence="1 2">
    <name type="scientific">Paramicrosporidium saccamoebae</name>
    <dbReference type="NCBI Taxonomy" id="1246581"/>
    <lineage>
        <taxon>Eukaryota</taxon>
        <taxon>Fungi</taxon>
        <taxon>Fungi incertae sedis</taxon>
        <taxon>Cryptomycota</taxon>
        <taxon>Cryptomycota incertae sedis</taxon>
        <taxon>Paramicrosporidium</taxon>
    </lineage>
</organism>
<dbReference type="AlphaFoldDB" id="A0A2H9TKN1"/>
<evidence type="ECO:0000313" key="1">
    <source>
        <dbReference type="EMBL" id="PJF18306.1"/>
    </source>
</evidence>
<reference evidence="1 2" key="1">
    <citation type="submission" date="2016-10" db="EMBL/GenBank/DDBJ databases">
        <title>The genome of Paramicrosporidium saccamoebae is the missing link in understanding Cryptomycota and Microsporidia evolution.</title>
        <authorList>
            <person name="Quandt C.A."/>
            <person name="Beaudet D."/>
            <person name="Corsaro D."/>
            <person name="Michel R."/>
            <person name="Corradi N."/>
            <person name="James T."/>
        </authorList>
    </citation>
    <scope>NUCLEOTIDE SEQUENCE [LARGE SCALE GENOMIC DNA]</scope>
    <source>
        <strain evidence="1 2">KSL3</strain>
    </source>
</reference>
<protein>
    <submittedName>
        <fullName evidence="1">Uncharacterized protein</fullName>
    </submittedName>
</protein>
<comment type="caution">
    <text evidence="1">The sequence shown here is derived from an EMBL/GenBank/DDBJ whole genome shotgun (WGS) entry which is preliminary data.</text>
</comment>